<organism evidence="3 4">
    <name type="scientific">Nitzschia inconspicua</name>
    <dbReference type="NCBI Taxonomy" id="303405"/>
    <lineage>
        <taxon>Eukaryota</taxon>
        <taxon>Sar</taxon>
        <taxon>Stramenopiles</taxon>
        <taxon>Ochrophyta</taxon>
        <taxon>Bacillariophyta</taxon>
        <taxon>Bacillariophyceae</taxon>
        <taxon>Bacillariophycidae</taxon>
        <taxon>Bacillariales</taxon>
        <taxon>Bacillariaceae</taxon>
        <taxon>Nitzschia</taxon>
    </lineage>
</organism>
<evidence type="ECO:0000313" key="3">
    <source>
        <dbReference type="EMBL" id="KAG7360984.1"/>
    </source>
</evidence>
<reference evidence="3" key="2">
    <citation type="submission" date="2021-04" db="EMBL/GenBank/DDBJ databases">
        <authorList>
            <person name="Podell S."/>
        </authorList>
    </citation>
    <scope>NUCLEOTIDE SEQUENCE</scope>
    <source>
        <strain evidence="3">Hildebrandi</strain>
    </source>
</reference>
<dbReference type="InterPro" id="IPR012908">
    <property type="entry name" value="PGAP1-ab_dom-like"/>
</dbReference>
<name>A0A9K3LFS6_9STRA</name>
<accession>A0A9K3LFS6</accession>
<dbReference type="PANTHER" id="PTHR47909:SF2">
    <property type="entry name" value="GPI INOSITOL-DEACYLASE"/>
    <property type="match status" value="1"/>
</dbReference>
<feature type="domain" description="GPI inositol-deacylase PGAP1-like alpha/beta" evidence="2">
    <location>
        <begin position="225"/>
        <end position="322"/>
    </location>
</feature>
<dbReference type="EMBL" id="JAGRRH010000013">
    <property type="protein sequence ID" value="KAG7360984.1"/>
    <property type="molecule type" value="Genomic_DNA"/>
</dbReference>
<keyword evidence="4" id="KW-1185">Reference proteome</keyword>
<feature type="region of interest" description="Disordered" evidence="1">
    <location>
        <begin position="113"/>
        <end position="136"/>
    </location>
</feature>
<comment type="caution">
    <text evidence="3">The sequence shown here is derived from an EMBL/GenBank/DDBJ whole genome shotgun (WGS) entry which is preliminary data.</text>
</comment>
<gene>
    <name evidence="3" type="ORF">IV203_036084</name>
</gene>
<dbReference type="OrthoDB" id="348976at2759"/>
<dbReference type="GO" id="GO:0016788">
    <property type="term" value="F:hydrolase activity, acting on ester bonds"/>
    <property type="evidence" value="ECO:0007669"/>
    <property type="project" value="InterPro"/>
</dbReference>
<dbReference type="AlphaFoldDB" id="A0A9K3LFS6"/>
<dbReference type="Pfam" id="PF07819">
    <property type="entry name" value="PGAP1"/>
    <property type="match status" value="1"/>
</dbReference>
<evidence type="ECO:0000313" key="4">
    <source>
        <dbReference type="Proteomes" id="UP000693970"/>
    </source>
</evidence>
<evidence type="ECO:0000256" key="1">
    <source>
        <dbReference type="SAM" id="MobiDB-lite"/>
    </source>
</evidence>
<evidence type="ECO:0000259" key="2">
    <source>
        <dbReference type="Pfam" id="PF07819"/>
    </source>
</evidence>
<reference evidence="3" key="1">
    <citation type="journal article" date="2021" name="Sci. Rep.">
        <title>Diploid genomic architecture of Nitzschia inconspicua, an elite biomass production diatom.</title>
        <authorList>
            <person name="Oliver A."/>
            <person name="Podell S."/>
            <person name="Pinowska A."/>
            <person name="Traller J.C."/>
            <person name="Smith S.R."/>
            <person name="McClure R."/>
            <person name="Beliaev A."/>
            <person name="Bohutskyi P."/>
            <person name="Hill E.A."/>
            <person name="Rabines A."/>
            <person name="Zheng H."/>
            <person name="Allen L.Z."/>
            <person name="Kuo A."/>
            <person name="Grigoriev I.V."/>
            <person name="Allen A.E."/>
            <person name="Hazlebeck D."/>
            <person name="Allen E.E."/>
        </authorList>
    </citation>
    <scope>NUCLEOTIDE SEQUENCE</scope>
    <source>
        <strain evidence="3">Hildebrandi</strain>
    </source>
</reference>
<dbReference type="Proteomes" id="UP000693970">
    <property type="component" value="Unassembled WGS sequence"/>
</dbReference>
<feature type="compositionally biased region" description="Low complexity" evidence="1">
    <location>
        <begin position="122"/>
        <end position="136"/>
    </location>
</feature>
<sequence>MGTNSSPPLDAAAADAAEEKRADAFHEGMDGCRRRIETTGLWVVDVKYDFVAGMLLILLLLGRTNPSTAEKFHPANSTTAAPAFVTTPSTIHHSHHDETRSTKPTTAYETKLEKTTSVDGETTVSTISSSTTTSSTSPRKKRVAVLLCPAQFCVPQDYDALWKCLPEEIVTDNDNTILQIDRSLSRVVPLSRRDWIKVSKQLPTTDFWNASLQVHKTLDWYFERLEQGLSEIVSQQLLQDSNNNNNNNNHDALSICLVGHSIGGWVARAYLGGLSRTCSAISQTARVSSLITLGTPHTSPSSALVDQTRGLLQEIANAPECSSDALHKRDIAVTCVCSSSFPGSFVSTDVEQLVAASSYLPLLGRSGNDVLGDGIVPLDLAFMEAPAKRVVLTDDLLLKNASATSTTDQPKRRIRHSHVLPTPWNLWDGYAPSIPLDESAAVSYVSPEVVPLWSRYIR</sequence>
<dbReference type="PANTHER" id="PTHR47909">
    <property type="entry name" value="ALPHA/BETA-HYDROLASES SUPERFAMILY PROTEIN"/>
    <property type="match status" value="1"/>
</dbReference>
<proteinExistence type="predicted"/>
<protein>
    <submittedName>
        <fullName evidence="3">PGAP1-like protein</fullName>
    </submittedName>
</protein>